<sequence length="252" mass="29099">MAQEVENINGTIKIEEGIKVEEMDCDECHILGGETSLNNSNDVEEDYDCDSKHTLENMMENKSYVFDMLKKIRQEDIKNVTSFPAFVNRYAEIINGITFMKYDNIEYVLQAAADKEKFDNHEVVIRNELLNHEKRCLEEELETFDRVNNDAFKLYKTLIKELDLDNDNIIIKEDLSPHTFTAETLISILNKHCEERTGASESLEISQNYLQTLKSVYDGRIAGNADKKAINCQMKSLLRSYSKTLKVTSKEK</sequence>
<keyword evidence="1" id="KW-1185">Reference proteome</keyword>
<dbReference type="AlphaFoldDB" id="A0A0N4ZXK8"/>
<proteinExistence type="predicted"/>
<name>A0A0N4ZXK8_PARTI</name>
<evidence type="ECO:0000313" key="1">
    <source>
        <dbReference type="Proteomes" id="UP000038045"/>
    </source>
</evidence>
<dbReference type="Proteomes" id="UP000038045">
    <property type="component" value="Unplaced"/>
</dbReference>
<dbReference type="WBParaSite" id="PTRK_0001341900.1">
    <property type="protein sequence ID" value="PTRK_0001341900.1"/>
    <property type="gene ID" value="PTRK_0001341900"/>
</dbReference>
<protein>
    <submittedName>
        <fullName evidence="2">Cytochrome c domain-containing protein</fullName>
    </submittedName>
</protein>
<reference evidence="2" key="1">
    <citation type="submission" date="2017-02" db="UniProtKB">
        <authorList>
            <consortium name="WormBaseParasite"/>
        </authorList>
    </citation>
    <scope>IDENTIFICATION</scope>
</reference>
<evidence type="ECO:0000313" key="2">
    <source>
        <dbReference type="WBParaSite" id="PTRK_0001341900.1"/>
    </source>
</evidence>
<organism evidence="1 2">
    <name type="scientific">Parastrongyloides trichosuri</name>
    <name type="common">Possum-specific nematode worm</name>
    <dbReference type="NCBI Taxonomy" id="131310"/>
    <lineage>
        <taxon>Eukaryota</taxon>
        <taxon>Metazoa</taxon>
        <taxon>Ecdysozoa</taxon>
        <taxon>Nematoda</taxon>
        <taxon>Chromadorea</taxon>
        <taxon>Rhabditida</taxon>
        <taxon>Tylenchina</taxon>
        <taxon>Panagrolaimomorpha</taxon>
        <taxon>Strongyloidoidea</taxon>
        <taxon>Strongyloididae</taxon>
        <taxon>Parastrongyloides</taxon>
    </lineage>
</organism>
<accession>A0A0N4ZXK8</accession>